<organism evidence="2 3">
    <name type="scientific">Paenibacillus sacheonensis</name>
    <dbReference type="NCBI Taxonomy" id="742054"/>
    <lineage>
        <taxon>Bacteria</taxon>
        <taxon>Bacillati</taxon>
        <taxon>Bacillota</taxon>
        <taxon>Bacilli</taxon>
        <taxon>Bacillales</taxon>
        <taxon>Paenibacillaceae</taxon>
        <taxon>Paenibacillus</taxon>
    </lineage>
</organism>
<protein>
    <submittedName>
        <fullName evidence="2">Uncharacterized protein</fullName>
    </submittedName>
</protein>
<dbReference type="RefSeq" id="WP_161693873.1">
    <property type="nucleotide sequence ID" value="NZ_JAAAMU010000001.1"/>
</dbReference>
<dbReference type="EMBL" id="JAAAMU010000001">
    <property type="protein sequence ID" value="NBC67772.1"/>
    <property type="molecule type" value="Genomic_DNA"/>
</dbReference>
<evidence type="ECO:0000313" key="3">
    <source>
        <dbReference type="Proteomes" id="UP000558113"/>
    </source>
</evidence>
<dbReference type="AlphaFoldDB" id="A0A7X5BWQ5"/>
<feature type="transmembrane region" description="Helical" evidence="1">
    <location>
        <begin position="27"/>
        <end position="47"/>
    </location>
</feature>
<keyword evidence="1" id="KW-1133">Transmembrane helix</keyword>
<reference evidence="2 3" key="1">
    <citation type="submission" date="2020-01" db="EMBL/GenBank/DDBJ databases">
        <title>Paenibacillus soybeanensis sp. nov. isolated from the nodules of soybean (Glycine max(L.) Merr).</title>
        <authorList>
            <person name="Wang H."/>
        </authorList>
    </citation>
    <scope>NUCLEOTIDE SEQUENCE [LARGE SCALE GENOMIC DNA]</scope>
    <source>
        <strain evidence="2 3">DSM 23054</strain>
    </source>
</reference>
<evidence type="ECO:0000313" key="2">
    <source>
        <dbReference type="EMBL" id="NBC67772.1"/>
    </source>
</evidence>
<keyword evidence="1" id="KW-0472">Membrane</keyword>
<dbReference type="Proteomes" id="UP000558113">
    <property type="component" value="Unassembled WGS sequence"/>
</dbReference>
<keyword evidence="1" id="KW-0812">Transmembrane</keyword>
<dbReference type="OrthoDB" id="2666190at2"/>
<name>A0A7X5BWQ5_9BACL</name>
<accession>A0A7X5BWQ5</accession>
<sequence length="137" mass="15829">MISMSAVTLMLALQLFRSWNERDNAFLFIYAAAALLFCLVVLAATLYRTFKKPTEIVLDRLELRLNGRTIHANEISVIMKRGYFRPVIGIKPYGNYFVPLQLCFRFSEDEDKGMADMVKWAAANDVKLVHKSFQTWI</sequence>
<proteinExistence type="predicted"/>
<gene>
    <name evidence="2" type="ORF">GT003_02055</name>
</gene>
<evidence type="ECO:0000256" key="1">
    <source>
        <dbReference type="SAM" id="Phobius"/>
    </source>
</evidence>
<keyword evidence="3" id="KW-1185">Reference proteome</keyword>
<comment type="caution">
    <text evidence="2">The sequence shown here is derived from an EMBL/GenBank/DDBJ whole genome shotgun (WGS) entry which is preliminary data.</text>
</comment>